<keyword evidence="1" id="KW-1133">Transmembrane helix</keyword>
<organism evidence="2 3">
    <name type="scientific">Photorhabdus khanii subsp. guanajuatensis</name>
    <dbReference type="NCBI Taxonomy" id="2100166"/>
    <lineage>
        <taxon>Bacteria</taxon>
        <taxon>Pseudomonadati</taxon>
        <taxon>Pseudomonadota</taxon>
        <taxon>Gammaproteobacteria</taxon>
        <taxon>Enterobacterales</taxon>
        <taxon>Morganellaceae</taxon>
        <taxon>Photorhabdus</taxon>
    </lineage>
</organism>
<accession>A0A4R4K6Q9</accession>
<protein>
    <submittedName>
        <fullName evidence="2">Uncharacterized protein</fullName>
    </submittedName>
</protein>
<name>A0A4R4K6Q9_9GAMM</name>
<comment type="caution">
    <text evidence="2">The sequence shown here is derived from an EMBL/GenBank/DDBJ whole genome shotgun (WGS) entry which is preliminary data.</text>
</comment>
<dbReference type="EMBL" id="PUJY01000001">
    <property type="protein sequence ID" value="TDB63063.1"/>
    <property type="molecule type" value="Genomic_DNA"/>
</dbReference>
<gene>
    <name evidence="2" type="ORF">C5467_00525</name>
</gene>
<dbReference type="AlphaFoldDB" id="A0A4R4K6Q9"/>
<reference evidence="2 3" key="1">
    <citation type="journal article" date="2019" name="Int. J. Syst. Evol. Microbiol.">
        <title>Photorhabdus khanii subsp. guanajuatensis subsp. nov., isolated from Heterorhabditis atacamensis, and Photorhabdus luminescens subsp. mexicana subsp. nov., isolated from Heterorhabditis mexicana entomopathogenic nematodes.</title>
        <authorList>
            <person name="Machado R.A.R."/>
            <person name="Bruno P."/>
            <person name="Arce C.C.M."/>
            <person name="Liechti N."/>
            <person name="Kohler A."/>
            <person name="Bernal J."/>
            <person name="Bruggmann R."/>
            <person name="Turlings T.C.J."/>
        </authorList>
    </citation>
    <scope>NUCLEOTIDE SEQUENCE [LARGE SCALE GENOMIC DNA]</scope>
    <source>
        <strain evidence="2 3">MEX20-17</strain>
    </source>
</reference>
<keyword evidence="1" id="KW-0472">Membrane</keyword>
<keyword evidence="1" id="KW-0812">Transmembrane</keyword>
<dbReference type="RefSeq" id="WP_132351573.1">
    <property type="nucleotide sequence ID" value="NZ_CAWOJO010000001.1"/>
</dbReference>
<sequence length="134" mass="16021">MSMLDLVITICFFSFFFFLIISIAIYKINQRKMDKIIESYISEGLYLSAGVKLGRLLGVHGQFYIAVFFYKLLTGKKMRINEKDSKYMYQESYDFIQRLPSRLTHWIKIYFITINTSGLFFFIIMIIFLFKEYA</sequence>
<evidence type="ECO:0000313" key="3">
    <source>
        <dbReference type="Proteomes" id="UP000295598"/>
    </source>
</evidence>
<proteinExistence type="predicted"/>
<dbReference type="Proteomes" id="UP000295598">
    <property type="component" value="Unassembled WGS sequence"/>
</dbReference>
<evidence type="ECO:0000313" key="2">
    <source>
        <dbReference type="EMBL" id="TDB63063.1"/>
    </source>
</evidence>
<feature type="transmembrane region" description="Helical" evidence="1">
    <location>
        <begin position="109"/>
        <end position="130"/>
    </location>
</feature>
<feature type="transmembrane region" description="Helical" evidence="1">
    <location>
        <begin position="6"/>
        <end position="26"/>
    </location>
</feature>
<evidence type="ECO:0000256" key="1">
    <source>
        <dbReference type="SAM" id="Phobius"/>
    </source>
</evidence>